<dbReference type="InParanoid" id="F0XEE5"/>
<proteinExistence type="predicted"/>
<dbReference type="RefSeq" id="XP_014173213.1">
    <property type="nucleotide sequence ID" value="XM_014317738.1"/>
</dbReference>
<feature type="domain" description="T6SS Phospholipase effector Tle1-like catalytic" evidence="1">
    <location>
        <begin position="5"/>
        <end position="141"/>
    </location>
</feature>
<dbReference type="AlphaFoldDB" id="F0XEE5"/>
<dbReference type="eggNOG" id="ENOG502QSYI">
    <property type="taxonomic scope" value="Eukaryota"/>
</dbReference>
<reference evidence="2 3" key="1">
    <citation type="journal article" date="2011" name="Proc. Natl. Acad. Sci. U.S.A.">
        <title>Genome and transcriptome analyses of the mountain pine beetle-fungal symbiont Grosmannia clavigera, a lodgepole pine pathogen.</title>
        <authorList>
            <person name="DiGuistini S."/>
            <person name="Wang Y."/>
            <person name="Liao N.Y."/>
            <person name="Taylor G."/>
            <person name="Tanguay P."/>
            <person name="Feau N."/>
            <person name="Henrissat B."/>
            <person name="Chan S.K."/>
            <person name="Hesse-Orce U."/>
            <person name="Alamouti S.M."/>
            <person name="Tsui C.K.M."/>
            <person name="Docking R.T."/>
            <person name="Levasseur A."/>
            <person name="Haridas S."/>
            <person name="Robertson G."/>
            <person name="Birol I."/>
            <person name="Holt R.A."/>
            <person name="Marra M.A."/>
            <person name="Hamelin R.C."/>
            <person name="Hirst M."/>
            <person name="Jones S.J.M."/>
            <person name="Bohlmann J."/>
            <person name="Breuil C."/>
        </authorList>
    </citation>
    <scope>NUCLEOTIDE SEQUENCE [LARGE SCALE GENOMIC DNA]</scope>
    <source>
        <strain evidence="3">kw1407 / UAMH 11150</strain>
    </source>
</reference>
<dbReference type="HOGENOM" id="CLU_005049_1_1_1"/>
<name>F0XEE5_GROCL</name>
<sequence>MYASKTLIVCCDGTWMNAIGKSTTDRPSSNVYRLTKVLGNSSRSGRSQVVLYQAGVGSSGDLSDKVMGGAFGKGLEEDIREIYYFLCINYVDGDDIVLVGFSRGAFTARSVADLVASFGLLTEKGRDRFSRIFDDYENLGNLDRGPETFLCPDLTSYDDRQDWVAWEHHQKLAITWKFTNTHISTRVEHAFQALALDEPRYSFMPSLWERLETNTTTKLKQVWFPGAHSNVGGGLCDQQIADITLAWMCDQLASIGVDCDLERMTSLFKDGLLYSAVHPFPHVPLLFRRRLIPWGSPPVYQNRMNPHRDHVDCPGKYDKSHKHPDAATPAPILWKSARPWALGQTCYPDQPLEFAGGLTVRLPGQFVRIDPETNSKRPRNPLINTGERVHASVRVRLACSGLCMSDQYEWTCEGLTGRKGRGDHANVDNFGNALPDRDFDRQERGSPVWRLERLDNAHGSVLPSYQTDSESESAEGLYRLSKIAAAGQWQWVKNERNCFSETKSGFPVRLPEESPTGKWERLLLGMTTGHQDVFTWAAAHTPANLLLNSN</sequence>
<gene>
    <name evidence="2" type="ORF">CMQ_659</name>
</gene>
<evidence type="ECO:0000313" key="2">
    <source>
        <dbReference type="EMBL" id="EFX03731.1"/>
    </source>
</evidence>
<accession>F0XEE5</accession>
<dbReference type="OrthoDB" id="3057168at2759"/>
<dbReference type="EMBL" id="GL629765">
    <property type="protein sequence ID" value="EFX03731.1"/>
    <property type="molecule type" value="Genomic_DNA"/>
</dbReference>
<dbReference type="SUPFAM" id="SSF53474">
    <property type="entry name" value="alpha/beta-Hydrolases"/>
    <property type="match status" value="1"/>
</dbReference>
<dbReference type="InterPro" id="IPR018712">
    <property type="entry name" value="Tle1-like_cat"/>
</dbReference>
<evidence type="ECO:0000259" key="1">
    <source>
        <dbReference type="Pfam" id="PF09994"/>
    </source>
</evidence>
<keyword evidence="3" id="KW-1185">Reference proteome</keyword>
<dbReference type="PANTHER" id="PTHR33840:SF1">
    <property type="entry name" value="TLE1 PHOSPHOLIPASE DOMAIN-CONTAINING PROTEIN"/>
    <property type="match status" value="1"/>
</dbReference>
<evidence type="ECO:0000313" key="3">
    <source>
        <dbReference type="Proteomes" id="UP000007796"/>
    </source>
</evidence>
<dbReference type="GeneID" id="25980039"/>
<dbReference type="STRING" id="655863.F0XEE5"/>
<dbReference type="Pfam" id="PF09994">
    <property type="entry name" value="T6SS_Tle1-like_cat"/>
    <property type="match status" value="2"/>
</dbReference>
<dbReference type="PANTHER" id="PTHR33840">
    <property type="match status" value="1"/>
</dbReference>
<dbReference type="Proteomes" id="UP000007796">
    <property type="component" value="Unassembled WGS sequence"/>
</dbReference>
<dbReference type="InterPro" id="IPR029058">
    <property type="entry name" value="AB_hydrolase_fold"/>
</dbReference>
<feature type="domain" description="T6SS Phospholipase effector Tle1-like catalytic" evidence="1">
    <location>
        <begin position="173"/>
        <end position="251"/>
    </location>
</feature>
<protein>
    <recommendedName>
        <fullName evidence="1">T6SS Phospholipase effector Tle1-like catalytic domain-containing protein</fullName>
    </recommendedName>
</protein>
<organism evidence="3">
    <name type="scientific">Grosmannia clavigera (strain kw1407 / UAMH 11150)</name>
    <name type="common">Blue stain fungus</name>
    <name type="synonym">Graphiocladiella clavigera</name>
    <dbReference type="NCBI Taxonomy" id="655863"/>
    <lineage>
        <taxon>Eukaryota</taxon>
        <taxon>Fungi</taxon>
        <taxon>Dikarya</taxon>
        <taxon>Ascomycota</taxon>
        <taxon>Pezizomycotina</taxon>
        <taxon>Sordariomycetes</taxon>
        <taxon>Sordariomycetidae</taxon>
        <taxon>Ophiostomatales</taxon>
        <taxon>Ophiostomataceae</taxon>
        <taxon>Leptographium</taxon>
    </lineage>
</organism>